<evidence type="ECO:0000313" key="3">
    <source>
        <dbReference type="Proteomes" id="UP000828390"/>
    </source>
</evidence>
<sequence length="203" mass="21259">MILQLSLLVLTAGSSLKMSTILGRLEGKLTRGSFSISQTPEIVRFFNILECTDTRESCPVTSNIELFESVVPLQVVTLATSDNGKDGEDPLVATGGRLCVGESPWIGDTGGVLCISGVWLETCSTGITLGGVPIYGLRGGVLLPANPSTMGHVLPVWGEIVPEEACLGENAEPVVMVVFRAPTLWLTVSGASSLLSASDKVTP</sequence>
<comment type="caution">
    <text evidence="2">The sequence shown here is derived from an EMBL/GenBank/DDBJ whole genome shotgun (WGS) entry which is preliminary data.</text>
</comment>
<keyword evidence="1" id="KW-0732">Signal</keyword>
<dbReference type="AlphaFoldDB" id="A0A9D4EKK8"/>
<evidence type="ECO:0000256" key="1">
    <source>
        <dbReference type="SAM" id="SignalP"/>
    </source>
</evidence>
<dbReference type="Proteomes" id="UP000828390">
    <property type="component" value="Unassembled WGS sequence"/>
</dbReference>
<organism evidence="2 3">
    <name type="scientific">Dreissena polymorpha</name>
    <name type="common">Zebra mussel</name>
    <name type="synonym">Mytilus polymorpha</name>
    <dbReference type="NCBI Taxonomy" id="45954"/>
    <lineage>
        <taxon>Eukaryota</taxon>
        <taxon>Metazoa</taxon>
        <taxon>Spiralia</taxon>
        <taxon>Lophotrochozoa</taxon>
        <taxon>Mollusca</taxon>
        <taxon>Bivalvia</taxon>
        <taxon>Autobranchia</taxon>
        <taxon>Heteroconchia</taxon>
        <taxon>Euheterodonta</taxon>
        <taxon>Imparidentia</taxon>
        <taxon>Neoheterodontei</taxon>
        <taxon>Myida</taxon>
        <taxon>Dreissenoidea</taxon>
        <taxon>Dreissenidae</taxon>
        <taxon>Dreissena</taxon>
    </lineage>
</organism>
<gene>
    <name evidence="2" type="ORF">DPMN_157566</name>
</gene>
<feature type="chain" id="PRO_5038340146" description="Secreted protein" evidence="1">
    <location>
        <begin position="18"/>
        <end position="203"/>
    </location>
</feature>
<reference evidence="2" key="2">
    <citation type="submission" date="2020-11" db="EMBL/GenBank/DDBJ databases">
        <authorList>
            <person name="McCartney M.A."/>
            <person name="Auch B."/>
            <person name="Kono T."/>
            <person name="Mallez S."/>
            <person name="Becker A."/>
            <person name="Gohl D.M."/>
            <person name="Silverstein K.A.T."/>
            <person name="Koren S."/>
            <person name="Bechman K.B."/>
            <person name="Herman A."/>
            <person name="Abrahante J.E."/>
            <person name="Garbe J."/>
        </authorList>
    </citation>
    <scope>NUCLEOTIDE SEQUENCE</scope>
    <source>
        <strain evidence="2">Duluth1</strain>
        <tissue evidence="2">Whole animal</tissue>
    </source>
</reference>
<name>A0A9D4EKK8_DREPO</name>
<accession>A0A9D4EKK8</accession>
<proteinExistence type="predicted"/>
<feature type="signal peptide" evidence="1">
    <location>
        <begin position="1"/>
        <end position="17"/>
    </location>
</feature>
<keyword evidence="3" id="KW-1185">Reference proteome</keyword>
<dbReference type="EMBL" id="JAIWYP010000008">
    <property type="protein sequence ID" value="KAH3779760.1"/>
    <property type="molecule type" value="Genomic_DNA"/>
</dbReference>
<evidence type="ECO:0008006" key="4">
    <source>
        <dbReference type="Google" id="ProtNLM"/>
    </source>
</evidence>
<reference evidence="2" key="1">
    <citation type="journal article" date="2019" name="bioRxiv">
        <title>The Genome of the Zebra Mussel, Dreissena polymorpha: A Resource for Invasive Species Research.</title>
        <authorList>
            <person name="McCartney M.A."/>
            <person name="Auch B."/>
            <person name="Kono T."/>
            <person name="Mallez S."/>
            <person name="Zhang Y."/>
            <person name="Obille A."/>
            <person name="Becker A."/>
            <person name="Abrahante J.E."/>
            <person name="Garbe J."/>
            <person name="Badalamenti J.P."/>
            <person name="Herman A."/>
            <person name="Mangelson H."/>
            <person name="Liachko I."/>
            <person name="Sullivan S."/>
            <person name="Sone E.D."/>
            <person name="Koren S."/>
            <person name="Silverstein K.A.T."/>
            <person name="Beckman K.B."/>
            <person name="Gohl D.M."/>
        </authorList>
    </citation>
    <scope>NUCLEOTIDE SEQUENCE</scope>
    <source>
        <strain evidence="2">Duluth1</strain>
        <tissue evidence="2">Whole animal</tissue>
    </source>
</reference>
<protein>
    <recommendedName>
        <fullName evidence="4">Secreted protein</fullName>
    </recommendedName>
</protein>
<evidence type="ECO:0000313" key="2">
    <source>
        <dbReference type="EMBL" id="KAH3779760.1"/>
    </source>
</evidence>